<evidence type="ECO:0000256" key="1">
    <source>
        <dbReference type="SAM" id="MobiDB-lite"/>
    </source>
</evidence>
<feature type="domain" description="Type II secretion system protein GspB C-terminal" evidence="2">
    <location>
        <begin position="211"/>
        <end position="270"/>
    </location>
</feature>
<dbReference type="Pfam" id="PF16537">
    <property type="entry name" value="T2SSB"/>
    <property type="match status" value="1"/>
</dbReference>
<gene>
    <name evidence="3" type="ORF">NNL38_13905</name>
</gene>
<dbReference type="RefSeq" id="WP_255388615.1">
    <property type="nucleotide sequence ID" value="NZ_CP101508.1"/>
</dbReference>
<evidence type="ECO:0000259" key="2">
    <source>
        <dbReference type="Pfam" id="PF16537"/>
    </source>
</evidence>
<name>A0ABY5GF94_9GAMM</name>
<sequence>MSQLLKAIARSDRLSPQPPQAKKQGVKPVTPAKRWPRWVVPVLLVASPVAATLSYSRLLSASAVTVQADPAPQAPVVRGEGPSARQPAAATAAGEIRFLPYPEFHTEPLPSVGQLLSEAPIPSGRARPAPVTTDAVAVEAQHETAAEATEWSLDALDYSELSPQLAAQLKSAIAATDEVPKPLPSPPAERTEPVVSAIALGELPASVQSRIPALNFQTHIYSSSANSRWVKVNGREAFEGDEIAPGVILRRIEPRQVVFDFESYLVAMPALSEW</sequence>
<proteinExistence type="predicted"/>
<evidence type="ECO:0000313" key="4">
    <source>
        <dbReference type="Proteomes" id="UP001057998"/>
    </source>
</evidence>
<feature type="region of interest" description="Disordered" evidence="1">
    <location>
        <begin position="1"/>
        <end position="29"/>
    </location>
</feature>
<accession>A0ABY5GF94</accession>
<dbReference type="Proteomes" id="UP001057998">
    <property type="component" value="Chromosome 1"/>
</dbReference>
<protein>
    <submittedName>
        <fullName evidence="3">General secretion pathway protein GspB</fullName>
    </submittedName>
</protein>
<organism evidence="3 4">
    <name type="scientific">Photobacterium atrarenae</name>
    <dbReference type="NCBI Taxonomy" id="865757"/>
    <lineage>
        <taxon>Bacteria</taxon>
        <taxon>Pseudomonadati</taxon>
        <taxon>Pseudomonadota</taxon>
        <taxon>Gammaproteobacteria</taxon>
        <taxon>Vibrionales</taxon>
        <taxon>Vibrionaceae</taxon>
        <taxon>Photobacterium</taxon>
    </lineage>
</organism>
<reference evidence="3" key="1">
    <citation type="submission" date="2022-07" db="EMBL/GenBank/DDBJ databases">
        <title>Genome sequencing of Photobacterium atrarenae GJH2-4.</title>
        <authorList>
            <person name="Park S.-J."/>
        </authorList>
    </citation>
    <scope>NUCLEOTIDE SEQUENCE</scope>
    <source>
        <strain evidence="3">GJH2-4</strain>
    </source>
</reference>
<evidence type="ECO:0000313" key="3">
    <source>
        <dbReference type="EMBL" id="UTV27399.1"/>
    </source>
</evidence>
<dbReference type="EMBL" id="CP101508">
    <property type="protein sequence ID" value="UTV27399.1"/>
    <property type="molecule type" value="Genomic_DNA"/>
</dbReference>
<dbReference type="InterPro" id="IPR032389">
    <property type="entry name" value="GspB_C"/>
</dbReference>
<keyword evidence="4" id="KW-1185">Reference proteome</keyword>